<evidence type="ECO:0000313" key="1">
    <source>
        <dbReference type="EMBL" id="VDP57058.1"/>
    </source>
</evidence>
<evidence type="ECO:0000313" key="2">
    <source>
        <dbReference type="Proteomes" id="UP000269396"/>
    </source>
</evidence>
<protein>
    <submittedName>
        <fullName evidence="1">Uncharacterized protein</fullName>
    </submittedName>
</protein>
<proteinExistence type="predicted"/>
<organism evidence="1 2">
    <name type="scientific">Schistosoma mattheei</name>
    <dbReference type="NCBI Taxonomy" id="31246"/>
    <lineage>
        <taxon>Eukaryota</taxon>
        <taxon>Metazoa</taxon>
        <taxon>Spiralia</taxon>
        <taxon>Lophotrochozoa</taxon>
        <taxon>Platyhelminthes</taxon>
        <taxon>Trematoda</taxon>
        <taxon>Digenea</taxon>
        <taxon>Strigeidida</taxon>
        <taxon>Schistosomatoidea</taxon>
        <taxon>Schistosomatidae</taxon>
        <taxon>Schistosoma</taxon>
    </lineage>
</organism>
<keyword evidence="2" id="KW-1185">Reference proteome</keyword>
<accession>A0A183P9R3</accession>
<reference evidence="1 2" key="1">
    <citation type="submission" date="2018-11" db="EMBL/GenBank/DDBJ databases">
        <authorList>
            <consortium name="Pathogen Informatics"/>
        </authorList>
    </citation>
    <scope>NUCLEOTIDE SEQUENCE [LARGE SCALE GENOMIC DNA]</scope>
    <source>
        <strain>Denwood</strain>
        <strain evidence="2">Zambia</strain>
    </source>
</reference>
<gene>
    <name evidence="1" type="ORF">SMTD_LOCUS11099</name>
</gene>
<dbReference type="EMBL" id="UZAL01031162">
    <property type="protein sequence ID" value="VDP57058.1"/>
    <property type="molecule type" value="Genomic_DNA"/>
</dbReference>
<dbReference type="Proteomes" id="UP000269396">
    <property type="component" value="Unassembled WGS sequence"/>
</dbReference>
<name>A0A183P9R3_9TREM</name>
<sequence length="126" mass="14515">MKTVEEQAEIDALVKLKGGPEDNLSWDPEVSHILPKIYRFLLKTGTQKYRFCASKHSSVRQVYNHIGIDPLHRIHTCITQSHTVKYINIELFGSQHRNPLVPITQNQNTSPNIESIILNSILQQDW</sequence>
<dbReference type="AlphaFoldDB" id="A0A183P9R3"/>